<feature type="domain" description="Fumarate reductase/succinate dehydrogenase flavoprotein-like C-terminal" evidence="15">
    <location>
        <begin position="416"/>
        <end position="511"/>
    </location>
</feature>
<dbReference type="PIRSF" id="PIRSF000171">
    <property type="entry name" value="SDHA_APRA_LASPO"/>
    <property type="match status" value="1"/>
</dbReference>
<evidence type="ECO:0000256" key="7">
    <source>
        <dbReference type="ARBA" id="ARBA00022642"/>
    </source>
</evidence>
<evidence type="ECO:0000256" key="8">
    <source>
        <dbReference type="ARBA" id="ARBA00022827"/>
    </source>
</evidence>
<dbReference type="SUPFAM" id="SSF56425">
    <property type="entry name" value="Succinate dehydrogenase/fumarate reductase flavoprotein, catalytic domain"/>
    <property type="match status" value="1"/>
</dbReference>
<dbReference type="OrthoDB" id="9806724at2"/>
<evidence type="ECO:0000256" key="13">
    <source>
        <dbReference type="RuleBase" id="RU362049"/>
    </source>
</evidence>
<dbReference type="GO" id="GO:0008734">
    <property type="term" value="F:L-aspartate oxidase activity"/>
    <property type="evidence" value="ECO:0007669"/>
    <property type="project" value="UniProtKB-UniRule"/>
</dbReference>
<keyword evidence="7 13" id="KW-0662">Pyridine nucleotide biosynthesis</keyword>
<dbReference type="InterPro" id="IPR003953">
    <property type="entry name" value="FAD-dep_OxRdtase_2_FAD-bd"/>
</dbReference>
<gene>
    <name evidence="16" type="ORF">AS030_14715</name>
</gene>
<organism evidence="16 17">
    <name type="scientific">Fictibacillus enclensis</name>
    <dbReference type="NCBI Taxonomy" id="1017270"/>
    <lineage>
        <taxon>Bacteria</taxon>
        <taxon>Bacillati</taxon>
        <taxon>Bacillota</taxon>
        <taxon>Bacilli</taxon>
        <taxon>Bacillales</taxon>
        <taxon>Fictibacillaceae</taxon>
        <taxon>Fictibacillus</taxon>
    </lineage>
</organism>
<dbReference type="Gene3D" id="3.90.700.10">
    <property type="entry name" value="Succinate dehydrogenase/fumarate reductase flavoprotein, catalytic domain"/>
    <property type="match status" value="1"/>
</dbReference>
<dbReference type="NCBIfam" id="NF005978">
    <property type="entry name" value="PRK08071.1"/>
    <property type="match status" value="1"/>
</dbReference>
<dbReference type="GO" id="GO:0033765">
    <property type="term" value="F:steroid dehydrogenase activity, acting on the CH-CH group of donors"/>
    <property type="evidence" value="ECO:0007669"/>
    <property type="project" value="UniProtKB-ARBA"/>
</dbReference>
<dbReference type="AlphaFoldDB" id="A0A0V8JAC6"/>
<dbReference type="Gene3D" id="3.50.50.60">
    <property type="entry name" value="FAD/NAD(P)-binding domain"/>
    <property type="match status" value="1"/>
</dbReference>
<comment type="function">
    <text evidence="13">Catalyzes the oxidation of L-aspartate to iminoaspartate.</text>
</comment>
<protein>
    <recommendedName>
        <fullName evidence="5 11">L-aspartate oxidase</fullName>
        <ecNumber evidence="4 11">1.4.3.16</ecNumber>
    </recommendedName>
</protein>
<dbReference type="InterPro" id="IPR027477">
    <property type="entry name" value="Succ_DH/fumarate_Rdtase_cat_sf"/>
</dbReference>
<comment type="similarity">
    <text evidence="3 13">Belongs to the FAD-dependent oxidoreductase 2 family. NadB subfamily.</text>
</comment>
<feature type="active site" description="Proton acceptor" evidence="12">
    <location>
        <position position="274"/>
    </location>
</feature>
<dbReference type="InterPro" id="IPR005288">
    <property type="entry name" value="NadB"/>
</dbReference>
<sequence length="524" mass="57353">MNVQFTDVLVIGTGIAGLMAAECLRSHKNVTIITKSSFRNSNSYHAQGGIAAATQQDDHWAEHFLDTIKAGSFHNEEALTEILVKEGPELVSQLEKWNVPFDRNPDGTVSLGREGGHRKSRILHAGGDRTGSKMIKTLFRRIAGHVTIKENEMVGDLIVEGGCCRGAWTKLENGEVTVYRADAVILASGGAAGLYSVHSNDESITGDSIALAYRAGALLSDLEFLQFHPTMLYTQGKSFGLVSEAVRGEGGILLTDQGERVMKGIHELEDLAPRDIVARTIHQSKNQGRKVFLDVSNVNNFTNRFPTITKQCNRAGISLKDGWIPVAPGAHFTMGGAVTDEWGRTTVPGLYAVGEASRTGVHGANRLASNSLLEGVVFSKRTALNILDGPGAASVSAPISFNFMHTKSAGWLPEKEDIKEMMTKYAGIVRTPDGLSEAIAWFEEHEKRTPDFGCTVHEMEVLNMLQTAQLIVTSAFIRKESRGGHYRTDFPVSNDREWLKKQIYRRKDYHEQAEAKKTAAGIFA</sequence>
<reference evidence="16 17" key="1">
    <citation type="journal article" date="2014" name="Antonie Van Leeuwenhoek">
        <title>Fictibacillus enclensis sp. nov., isolated from marine sediment.</title>
        <authorList>
            <person name="Dastager S.G."/>
            <person name="Mawlankar R."/>
            <person name="Srinivasan K."/>
            <person name="Tang S.K."/>
            <person name="Lee J.C."/>
            <person name="Ramana V.V."/>
            <person name="Shouche Y.S."/>
        </authorList>
    </citation>
    <scope>NUCLEOTIDE SEQUENCE [LARGE SCALE GENOMIC DNA]</scope>
    <source>
        <strain evidence="16 17">NIO-1003</strain>
    </source>
</reference>
<dbReference type="Pfam" id="PF02910">
    <property type="entry name" value="Succ_DH_flav_C"/>
    <property type="match status" value="1"/>
</dbReference>
<dbReference type="GO" id="GO:0005737">
    <property type="term" value="C:cytoplasm"/>
    <property type="evidence" value="ECO:0007669"/>
    <property type="project" value="UniProtKB-SubCell"/>
</dbReference>
<evidence type="ECO:0000259" key="15">
    <source>
        <dbReference type="Pfam" id="PF02910"/>
    </source>
</evidence>
<dbReference type="PRINTS" id="PR00368">
    <property type="entry name" value="FADPNR"/>
</dbReference>
<dbReference type="Gene3D" id="1.20.58.100">
    <property type="entry name" value="Fumarate reductase/succinate dehydrogenase flavoprotein-like, C-terminal domain"/>
    <property type="match status" value="1"/>
</dbReference>
<comment type="caution">
    <text evidence="16">The sequence shown here is derived from an EMBL/GenBank/DDBJ whole genome shotgun (WGS) entry which is preliminary data.</text>
</comment>
<dbReference type="PANTHER" id="PTHR42716:SF2">
    <property type="entry name" value="L-ASPARTATE OXIDASE, CHLOROPLASTIC"/>
    <property type="match status" value="1"/>
</dbReference>
<accession>A0A0V8JAC6</accession>
<proteinExistence type="inferred from homology"/>
<feature type="domain" description="FAD-dependent oxidoreductase 2 FAD-binding" evidence="14">
    <location>
        <begin position="7"/>
        <end position="372"/>
    </location>
</feature>
<dbReference type="InterPro" id="IPR036188">
    <property type="entry name" value="FAD/NAD-bd_sf"/>
</dbReference>
<dbReference type="FunFam" id="3.90.700.10:FF:000002">
    <property type="entry name" value="L-aspartate oxidase"/>
    <property type="match status" value="1"/>
</dbReference>
<dbReference type="SUPFAM" id="SSF46977">
    <property type="entry name" value="Succinate dehydrogenase/fumarate reductase flavoprotein C-terminal domain"/>
    <property type="match status" value="1"/>
</dbReference>
<evidence type="ECO:0000256" key="12">
    <source>
        <dbReference type="PIRSR" id="PIRSR000171-1"/>
    </source>
</evidence>
<keyword evidence="17" id="KW-1185">Reference proteome</keyword>
<evidence type="ECO:0000256" key="6">
    <source>
        <dbReference type="ARBA" id="ARBA00022630"/>
    </source>
</evidence>
<comment type="pathway">
    <text evidence="2 13">Cofactor biosynthesis; NAD(+) biosynthesis; iminoaspartate from L-aspartate (oxidase route): step 1/1.</text>
</comment>
<dbReference type="UniPathway" id="UPA00253">
    <property type="reaction ID" value="UER00326"/>
</dbReference>
<evidence type="ECO:0000256" key="10">
    <source>
        <dbReference type="ARBA" id="ARBA00048305"/>
    </source>
</evidence>
<evidence type="ECO:0000256" key="4">
    <source>
        <dbReference type="ARBA" id="ARBA00012173"/>
    </source>
</evidence>
<dbReference type="NCBIfam" id="TIGR00551">
    <property type="entry name" value="nadB"/>
    <property type="match status" value="1"/>
</dbReference>
<dbReference type="InterPro" id="IPR037099">
    <property type="entry name" value="Fum_R/Succ_DH_flav-like_C_sf"/>
</dbReference>
<evidence type="ECO:0000256" key="5">
    <source>
        <dbReference type="ARBA" id="ARBA00021901"/>
    </source>
</evidence>
<evidence type="ECO:0000313" key="16">
    <source>
        <dbReference type="EMBL" id="KSU83784.1"/>
    </source>
</evidence>
<dbReference type="InterPro" id="IPR015939">
    <property type="entry name" value="Fum_Rdtase/Succ_DH_flav-like_C"/>
</dbReference>
<evidence type="ECO:0000256" key="2">
    <source>
        <dbReference type="ARBA" id="ARBA00004950"/>
    </source>
</evidence>
<comment type="catalytic activity">
    <reaction evidence="10">
        <text>L-aspartate + O2 = iminosuccinate + H2O2</text>
        <dbReference type="Rhea" id="RHEA:25876"/>
        <dbReference type="ChEBI" id="CHEBI:15379"/>
        <dbReference type="ChEBI" id="CHEBI:16240"/>
        <dbReference type="ChEBI" id="CHEBI:29991"/>
        <dbReference type="ChEBI" id="CHEBI:77875"/>
        <dbReference type="EC" id="1.4.3.16"/>
    </reaction>
    <physiologicalReaction direction="left-to-right" evidence="10">
        <dbReference type="Rhea" id="RHEA:25877"/>
    </physiologicalReaction>
</comment>
<evidence type="ECO:0000256" key="9">
    <source>
        <dbReference type="ARBA" id="ARBA00023002"/>
    </source>
</evidence>
<evidence type="ECO:0000313" key="17">
    <source>
        <dbReference type="Proteomes" id="UP000054099"/>
    </source>
</evidence>
<dbReference type="Proteomes" id="UP000054099">
    <property type="component" value="Unassembled WGS sequence"/>
</dbReference>
<dbReference type="PANTHER" id="PTHR42716">
    <property type="entry name" value="L-ASPARTATE OXIDASE"/>
    <property type="match status" value="1"/>
</dbReference>
<comment type="subcellular location">
    <subcellularLocation>
        <location evidence="13">Cytoplasm</location>
    </subcellularLocation>
</comment>
<dbReference type="SUPFAM" id="SSF51905">
    <property type="entry name" value="FAD/NAD(P)-binding domain"/>
    <property type="match status" value="1"/>
</dbReference>
<dbReference type="GO" id="GO:0034628">
    <property type="term" value="P:'de novo' NAD+ biosynthetic process from L-aspartate"/>
    <property type="evidence" value="ECO:0007669"/>
    <property type="project" value="TreeGrafter"/>
</dbReference>
<evidence type="ECO:0000256" key="1">
    <source>
        <dbReference type="ARBA" id="ARBA00001974"/>
    </source>
</evidence>
<dbReference type="EC" id="1.4.3.16" evidence="4 11"/>
<keyword evidence="6 13" id="KW-0285">Flavoprotein</keyword>
<evidence type="ECO:0000259" key="14">
    <source>
        <dbReference type="Pfam" id="PF00890"/>
    </source>
</evidence>
<evidence type="ECO:0000256" key="11">
    <source>
        <dbReference type="NCBIfam" id="TIGR00551"/>
    </source>
</evidence>
<dbReference type="Pfam" id="PF00890">
    <property type="entry name" value="FAD_binding_2"/>
    <property type="match status" value="1"/>
</dbReference>
<evidence type="ECO:0000256" key="3">
    <source>
        <dbReference type="ARBA" id="ARBA00008562"/>
    </source>
</evidence>
<comment type="cofactor">
    <cofactor evidence="1 13">
        <name>FAD</name>
        <dbReference type="ChEBI" id="CHEBI:57692"/>
    </cofactor>
</comment>
<keyword evidence="8 13" id="KW-0274">FAD</keyword>
<name>A0A0V8JAC6_9BACL</name>
<dbReference type="RefSeq" id="WP_061972622.1">
    <property type="nucleotide sequence ID" value="NZ_FMAV01000002.1"/>
</dbReference>
<dbReference type="EMBL" id="LNQN01000002">
    <property type="protein sequence ID" value="KSU83784.1"/>
    <property type="molecule type" value="Genomic_DNA"/>
</dbReference>
<keyword evidence="9 13" id="KW-0560">Oxidoreductase</keyword>